<dbReference type="PANTHER" id="PTHR40448:SF1">
    <property type="entry name" value="TWO-COMPONENT SENSOR HISTIDINE KINASE"/>
    <property type="match status" value="1"/>
</dbReference>
<name>A0ABS6TGG2_9ENTE</name>
<evidence type="ECO:0000313" key="3">
    <source>
        <dbReference type="EMBL" id="MBV7392057.1"/>
    </source>
</evidence>
<feature type="transmembrane region" description="Helical" evidence="1">
    <location>
        <begin position="48"/>
        <end position="67"/>
    </location>
</feature>
<organism evidence="3 4">
    <name type="scientific">Enterococcus alishanensis</name>
    <dbReference type="NCBI Taxonomy" id="1303817"/>
    <lineage>
        <taxon>Bacteria</taxon>
        <taxon>Bacillati</taxon>
        <taxon>Bacillota</taxon>
        <taxon>Bacilli</taxon>
        <taxon>Lactobacillales</taxon>
        <taxon>Enterococcaceae</taxon>
        <taxon>Enterococcus</taxon>
    </lineage>
</organism>
<keyword evidence="1" id="KW-1133">Transmembrane helix</keyword>
<dbReference type="PANTHER" id="PTHR40448">
    <property type="entry name" value="TWO-COMPONENT SENSOR HISTIDINE KINASE"/>
    <property type="match status" value="1"/>
</dbReference>
<feature type="transmembrane region" description="Helical" evidence="1">
    <location>
        <begin position="87"/>
        <end position="110"/>
    </location>
</feature>
<dbReference type="EMBL" id="JAHUZB010000007">
    <property type="protein sequence ID" value="MBV7392057.1"/>
    <property type="molecule type" value="Genomic_DNA"/>
</dbReference>
<dbReference type="Proteomes" id="UP000774130">
    <property type="component" value="Unassembled WGS sequence"/>
</dbReference>
<keyword evidence="1" id="KW-0812">Transmembrane</keyword>
<keyword evidence="4" id="KW-1185">Reference proteome</keyword>
<comment type="caution">
    <text evidence="3">The sequence shown here is derived from an EMBL/GenBank/DDBJ whole genome shotgun (WGS) entry which is preliminary data.</text>
</comment>
<proteinExistence type="predicted"/>
<accession>A0ABS6TGG2</accession>
<dbReference type="RefSeq" id="WP_218327269.1">
    <property type="nucleotide sequence ID" value="NZ_JAHUZB010000007.1"/>
</dbReference>
<keyword evidence="1" id="KW-0472">Membrane</keyword>
<feature type="transmembrane region" description="Helical" evidence="1">
    <location>
        <begin position="116"/>
        <end position="136"/>
    </location>
</feature>
<dbReference type="InterPro" id="IPR032834">
    <property type="entry name" value="NatK-like_C"/>
</dbReference>
<protein>
    <submittedName>
        <fullName evidence="3">GHKL domain-containing protein</fullName>
    </submittedName>
</protein>
<gene>
    <name evidence="3" type="ORF">KUA55_15350</name>
</gene>
<feature type="transmembrane region" description="Helical" evidence="1">
    <location>
        <begin position="7"/>
        <end position="28"/>
    </location>
</feature>
<evidence type="ECO:0000256" key="1">
    <source>
        <dbReference type="SAM" id="Phobius"/>
    </source>
</evidence>
<feature type="domain" description="Sensor histidine kinase NatK-like C-terminal" evidence="2">
    <location>
        <begin position="255"/>
        <end position="355"/>
    </location>
</feature>
<evidence type="ECO:0000259" key="2">
    <source>
        <dbReference type="Pfam" id="PF14501"/>
    </source>
</evidence>
<sequence length="358" mass="41480">MKRYLSNWLLPALILIFQYALIVFVRLITYYLPEYIMIGVNFNSGKTLSLLAFIQVSLLLVLSHYLVKLDKKYHVVGSLKEMPKSFFLSGISLFILFIILMTLLTFFSIFGPFTLLFLQLLLIFSIATQTISVFTLRSKVYQKNAYLKALKRSMKEEQENYELAREYRHNFRGILLGLNEYLTSEDLSGAKDYLLQTLADSEDYFKEYRYKQLTEIRNAAIRGVLSDFINHCEEDHIYLELKIFDQGTDLPISQIELTRSISIVLNNALEAAVMEPQKYIYVELQNTATNWQMTVTNPSTLNQSNITTLLQKNYSSKENHSGLGLFQLNKISRKYADFSLTIDKSPDQFTVDITIKQV</sequence>
<reference evidence="3 4" key="1">
    <citation type="submission" date="2021-06" db="EMBL/GenBank/DDBJ databases">
        <title>Enterococcus alishanensis sp. nov., a novel lactic acid bacterium isolated from fresh coffee beans.</title>
        <authorList>
            <person name="Chen Y.-S."/>
        </authorList>
    </citation>
    <scope>NUCLEOTIDE SEQUENCE [LARGE SCALE GENOMIC DNA]</scope>
    <source>
        <strain evidence="3 4">ALS3</strain>
    </source>
</reference>
<dbReference type="Pfam" id="PF14501">
    <property type="entry name" value="HATPase_c_5"/>
    <property type="match status" value="1"/>
</dbReference>
<evidence type="ECO:0000313" key="4">
    <source>
        <dbReference type="Proteomes" id="UP000774130"/>
    </source>
</evidence>